<evidence type="ECO:0000313" key="2">
    <source>
        <dbReference type="Proteomes" id="UP000291838"/>
    </source>
</evidence>
<sequence length="117" mass="12536">MSALRVVPTTLEITCPHWCNSDPQRHADDLWNQGGCVIHTLEEIRIGDADGFDQGAFEDPREAEPIEVGLSALTTPSNKPQASPVIFINGTEVTVAQAELLAGALLEVVALTKEVTS</sequence>
<comment type="caution">
    <text evidence="1">The sequence shown here is derived from an EMBL/GenBank/DDBJ whole genome shotgun (WGS) entry which is preliminary data.</text>
</comment>
<protein>
    <submittedName>
        <fullName evidence="1">Uncharacterized protein</fullName>
    </submittedName>
</protein>
<keyword evidence="2" id="KW-1185">Reference proteome</keyword>
<gene>
    <name evidence="1" type="ORF">EUA06_11170</name>
</gene>
<name>A0A4Q2RSS6_9ACTN</name>
<dbReference type="Proteomes" id="UP000291838">
    <property type="component" value="Unassembled WGS sequence"/>
</dbReference>
<dbReference type="AlphaFoldDB" id="A0A4Q2RSS6"/>
<accession>A0A4Q2RSS6</accession>
<proteinExistence type="predicted"/>
<dbReference type="OrthoDB" id="9903956at2"/>
<organism evidence="1 2">
    <name type="scientific">Nocardioides glacieisoli</name>
    <dbReference type="NCBI Taxonomy" id="1168730"/>
    <lineage>
        <taxon>Bacteria</taxon>
        <taxon>Bacillati</taxon>
        <taxon>Actinomycetota</taxon>
        <taxon>Actinomycetes</taxon>
        <taxon>Propionibacteriales</taxon>
        <taxon>Nocardioidaceae</taxon>
        <taxon>Nocardioides</taxon>
    </lineage>
</organism>
<dbReference type="EMBL" id="SDWS01000004">
    <property type="protein sequence ID" value="RYB90829.1"/>
    <property type="molecule type" value="Genomic_DNA"/>
</dbReference>
<reference evidence="1 2" key="1">
    <citation type="submission" date="2019-01" db="EMBL/GenBank/DDBJ databases">
        <title>Novel species of Nocardioides.</title>
        <authorList>
            <person name="Liu Q."/>
            <person name="Xin Y.-H."/>
        </authorList>
    </citation>
    <scope>NUCLEOTIDE SEQUENCE [LARGE SCALE GENOMIC DNA]</scope>
    <source>
        <strain evidence="1 2">HLT3-15</strain>
    </source>
</reference>
<evidence type="ECO:0000313" key="1">
    <source>
        <dbReference type="EMBL" id="RYB90829.1"/>
    </source>
</evidence>
<dbReference type="RefSeq" id="WP_129475541.1">
    <property type="nucleotide sequence ID" value="NZ_SDWS01000004.1"/>
</dbReference>